<protein>
    <recommendedName>
        <fullName evidence="1">Methyltransferase small domain-containing protein</fullName>
    </recommendedName>
</protein>
<keyword evidence="3" id="KW-1185">Reference proteome</keyword>
<dbReference type="Proteomes" id="UP000195447">
    <property type="component" value="Unassembled WGS sequence"/>
</dbReference>
<dbReference type="CDD" id="cd02440">
    <property type="entry name" value="AdoMet_MTases"/>
    <property type="match status" value="1"/>
</dbReference>
<reference evidence="3" key="1">
    <citation type="submission" date="2017-04" db="EMBL/GenBank/DDBJ databases">
        <title>Function of individual gut microbiota members based on whole genome sequencing of pure cultures obtained from chicken caecum.</title>
        <authorList>
            <person name="Medvecky M."/>
            <person name="Cejkova D."/>
            <person name="Polansky O."/>
            <person name="Karasova D."/>
            <person name="Kubasova T."/>
            <person name="Cizek A."/>
            <person name="Rychlik I."/>
        </authorList>
    </citation>
    <scope>NUCLEOTIDE SEQUENCE [LARGE SCALE GENOMIC DNA]</scope>
    <source>
        <strain evidence="3">An178</strain>
    </source>
</reference>
<dbReference type="GO" id="GO:0003676">
    <property type="term" value="F:nucleic acid binding"/>
    <property type="evidence" value="ECO:0007669"/>
    <property type="project" value="InterPro"/>
</dbReference>
<dbReference type="EMBL" id="NFKM01000006">
    <property type="protein sequence ID" value="OUP61109.1"/>
    <property type="molecule type" value="Genomic_DNA"/>
</dbReference>
<dbReference type="InterPro" id="IPR050210">
    <property type="entry name" value="tRNA_Adenine-N(6)_MTase"/>
</dbReference>
<dbReference type="Pfam" id="PF05175">
    <property type="entry name" value="MTS"/>
    <property type="match status" value="1"/>
</dbReference>
<feature type="domain" description="Methyltransferase small" evidence="1">
    <location>
        <begin position="28"/>
        <end position="172"/>
    </location>
</feature>
<dbReference type="GO" id="GO:0032259">
    <property type="term" value="P:methylation"/>
    <property type="evidence" value="ECO:0007669"/>
    <property type="project" value="InterPro"/>
</dbReference>
<dbReference type="Gene3D" id="3.40.50.150">
    <property type="entry name" value="Vaccinia Virus protein VP39"/>
    <property type="match status" value="1"/>
</dbReference>
<dbReference type="GO" id="GO:0008757">
    <property type="term" value="F:S-adenosylmethionine-dependent methyltransferase activity"/>
    <property type="evidence" value="ECO:0007669"/>
    <property type="project" value="UniProtKB-ARBA"/>
</dbReference>
<name>A0A1Y4LZM9_9FIRM</name>
<dbReference type="AlphaFoldDB" id="A0A1Y4LZM9"/>
<proteinExistence type="predicted"/>
<accession>A0A1Y4LZM9</accession>
<dbReference type="GO" id="GO:0008170">
    <property type="term" value="F:N-methyltransferase activity"/>
    <property type="evidence" value="ECO:0007669"/>
    <property type="project" value="UniProtKB-ARBA"/>
</dbReference>
<dbReference type="InterPro" id="IPR002052">
    <property type="entry name" value="DNA_methylase_N6_adenine_CS"/>
</dbReference>
<sequence length="219" mass="25828">MNMNDLRLDYFIRQDLKLYQHKEHFHFNTDTRLLANFLKVNDQETVLDIGTNNGALLLWVDQFEVKKLYGVEVLKEAYDIAKLNADTFFQHEHEIIHAPIQEVNVESVDVIISNPPFFTQKETHPNVKMDMRQLGRIEINLTLDELIKHANRLLKSNGRFYFVHRPTRMQEILTTLNQYSFGAKRVAFAYDKDHECKSILIEAIKERRCNCQILPPIEI</sequence>
<comment type="caution">
    <text evidence="2">The sequence shown here is derived from an EMBL/GenBank/DDBJ whole genome shotgun (WGS) entry which is preliminary data.</text>
</comment>
<dbReference type="SUPFAM" id="SSF53335">
    <property type="entry name" value="S-adenosyl-L-methionine-dependent methyltransferases"/>
    <property type="match status" value="1"/>
</dbReference>
<dbReference type="InterPro" id="IPR029063">
    <property type="entry name" value="SAM-dependent_MTases_sf"/>
</dbReference>
<evidence type="ECO:0000313" key="2">
    <source>
        <dbReference type="EMBL" id="OUP61109.1"/>
    </source>
</evidence>
<evidence type="ECO:0000313" key="3">
    <source>
        <dbReference type="Proteomes" id="UP000195447"/>
    </source>
</evidence>
<dbReference type="InterPro" id="IPR007848">
    <property type="entry name" value="Small_mtfrase_dom"/>
</dbReference>
<evidence type="ECO:0000259" key="1">
    <source>
        <dbReference type="Pfam" id="PF05175"/>
    </source>
</evidence>
<organism evidence="2 3">
    <name type="scientific">Faecalitalea cylindroides</name>
    <dbReference type="NCBI Taxonomy" id="39483"/>
    <lineage>
        <taxon>Bacteria</taxon>
        <taxon>Bacillati</taxon>
        <taxon>Bacillota</taxon>
        <taxon>Erysipelotrichia</taxon>
        <taxon>Erysipelotrichales</taxon>
        <taxon>Erysipelotrichaceae</taxon>
        <taxon>Faecalitalea</taxon>
    </lineage>
</organism>
<gene>
    <name evidence="2" type="ORF">B5F14_04170</name>
</gene>
<dbReference type="PANTHER" id="PTHR47739:SF1">
    <property type="entry name" value="TRNA1(VAL) (ADENINE(37)-N6)-METHYLTRANSFERASE"/>
    <property type="match status" value="1"/>
</dbReference>
<dbReference type="PROSITE" id="PS00092">
    <property type="entry name" value="N6_MTASE"/>
    <property type="match status" value="1"/>
</dbReference>
<dbReference type="PANTHER" id="PTHR47739">
    <property type="entry name" value="TRNA1(VAL) (ADENINE(37)-N6)-METHYLTRANSFERASE"/>
    <property type="match status" value="1"/>
</dbReference>